<evidence type="ECO:0000313" key="2">
    <source>
        <dbReference type="Proteomes" id="UP000077266"/>
    </source>
</evidence>
<dbReference type="OrthoDB" id="3052721at2759"/>
<evidence type="ECO:0000313" key="1">
    <source>
        <dbReference type="EMBL" id="KZV91578.1"/>
    </source>
</evidence>
<gene>
    <name evidence="1" type="ORF">EXIGLDRAFT_769723</name>
</gene>
<dbReference type="InParanoid" id="A0A165H7Y6"/>
<accession>A0A165H7Y6</accession>
<name>A0A165H7Y6_EXIGL</name>
<dbReference type="AlphaFoldDB" id="A0A165H7Y6"/>
<dbReference type="EMBL" id="KV426024">
    <property type="protein sequence ID" value="KZV91578.1"/>
    <property type="molecule type" value="Genomic_DNA"/>
</dbReference>
<proteinExistence type="predicted"/>
<dbReference type="STRING" id="1314781.A0A165H7Y6"/>
<reference evidence="1 2" key="1">
    <citation type="journal article" date="2016" name="Mol. Biol. Evol.">
        <title>Comparative Genomics of Early-Diverging Mushroom-Forming Fungi Provides Insights into the Origins of Lignocellulose Decay Capabilities.</title>
        <authorList>
            <person name="Nagy L.G."/>
            <person name="Riley R."/>
            <person name="Tritt A."/>
            <person name="Adam C."/>
            <person name="Daum C."/>
            <person name="Floudas D."/>
            <person name="Sun H."/>
            <person name="Yadav J.S."/>
            <person name="Pangilinan J."/>
            <person name="Larsson K.H."/>
            <person name="Matsuura K."/>
            <person name="Barry K."/>
            <person name="Labutti K."/>
            <person name="Kuo R."/>
            <person name="Ohm R.A."/>
            <person name="Bhattacharya S.S."/>
            <person name="Shirouzu T."/>
            <person name="Yoshinaga Y."/>
            <person name="Martin F.M."/>
            <person name="Grigoriev I.V."/>
            <person name="Hibbett D.S."/>
        </authorList>
    </citation>
    <scope>NUCLEOTIDE SEQUENCE [LARGE SCALE GENOMIC DNA]</scope>
    <source>
        <strain evidence="1 2">HHB12029</strain>
    </source>
</reference>
<protein>
    <submittedName>
        <fullName evidence="1">Uncharacterized protein</fullName>
    </submittedName>
</protein>
<sequence>MVGFPSDRTVRRTIIEALLAAKLQLTQEMADAIGLVFGSDGTGHLALNYQSHHIVGTRPDGTWKMFFAGVFRQADHTAETQFQGWVKDVLQDRIDFFNSSPKATAGYVAIDSVAEVLRAVFSDHAPDQCHDT</sequence>
<keyword evidence="2" id="KW-1185">Reference proteome</keyword>
<dbReference type="Proteomes" id="UP000077266">
    <property type="component" value="Unassembled WGS sequence"/>
</dbReference>
<organism evidence="1 2">
    <name type="scientific">Exidia glandulosa HHB12029</name>
    <dbReference type="NCBI Taxonomy" id="1314781"/>
    <lineage>
        <taxon>Eukaryota</taxon>
        <taxon>Fungi</taxon>
        <taxon>Dikarya</taxon>
        <taxon>Basidiomycota</taxon>
        <taxon>Agaricomycotina</taxon>
        <taxon>Agaricomycetes</taxon>
        <taxon>Auriculariales</taxon>
        <taxon>Exidiaceae</taxon>
        <taxon>Exidia</taxon>
    </lineage>
</organism>